<reference evidence="1 2" key="1">
    <citation type="journal article" date="2019" name="Sci. Rep.">
        <title>Orb-weaving spider Araneus ventricosus genome elucidates the spidroin gene catalogue.</title>
        <authorList>
            <person name="Kono N."/>
            <person name="Nakamura H."/>
            <person name="Ohtoshi R."/>
            <person name="Moran D.A.P."/>
            <person name="Shinohara A."/>
            <person name="Yoshida Y."/>
            <person name="Fujiwara M."/>
            <person name="Mori M."/>
            <person name="Tomita M."/>
            <person name="Arakawa K."/>
        </authorList>
    </citation>
    <scope>NUCLEOTIDE SEQUENCE [LARGE SCALE GENOMIC DNA]</scope>
</reference>
<evidence type="ECO:0000313" key="1">
    <source>
        <dbReference type="EMBL" id="GBL93162.1"/>
    </source>
</evidence>
<accession>A0A4Y2BLN9</accession>
<proteinExistence type="predicted"/>
<dbReference type="EMBL" id="BGPR01000092">
    <property type="protein sequence ID" value="GBL93162.1"/>
    <property type="molecule type" value="Genomic_DNA"/>
</dbReference>
<evidence type="ECO:0000313" key="2">
    <source>
        <dbReference type="Proteomes" id="UP000499080"/>
    </source>
</evidence>
<keyword evidence="2" id="KW-1185">Reference proteome</keyword>
<organism evidence="1 2">
    <name type="scientific">Araneus ventricosus</name>
    <name type="common">Orbweaver spider</name>
    <name type="synonym">Epeira ventricosa</name>
    <dbReference type="NCBI Taxonomy" id="182803"/>
    <lineage>
        <taxon>Eukaryota</taxon>
        <taxon>Metazoa</taxon>
        <taxon>Ecdysozoa</taxon>
        <taxon>Arthropoda</taxon>
        <taxon>Chelicerata</taxon>
        <taxon>Arachnida</taxon>
        <taxon>Araneae</taxon>
        <taxon>Araneomorphae</taxon>
        <taxon>Entelegynae</taxon>
        <taxon>Araneoidea</taxon>
        <taxon>Araneidae</taxon>
        <taxon>Araneus</taxon>
    </lineage>
</organism>
<dbReference type="AlphaFoldDB" id="A0A4Y2BLN9"/>
<comment type="caution">
    <text evidence="1">The sequence shown here is derived from an EMBL/GenBank/DDBJ whole genome shotgun (WGS) entry which is preliminary data.</text>
</comment>
<dbReference type="Proteomes" id="UP000499080">
    <property type="component" value="Unassembled WGS sequence"/>
</dbReference>
<protein>
    <submittedName>
        <fullName evidence="1">Uncharacterized protein</fullName>
    </submittedName>
</protein>
<name>A0A4Y2BLN9_ARAVE</name>
<gene>
    <name evidence="1" type="ORF">AVEN_42625_1</name>
</gene>
<sequence length="123" mass="13823">MHEAVLVYLSDGLDNSSSGEAITGHGPISPVGGTCYHRPKPLLYPPGKRNLAYLCGDFSYTYLWFPTGTIPEVKFDLDPIYGIVSLMENFRRHLPIYALNFTENLKKYPLANYAAFNNAIFDE</sequence>